<evidence type="ECO:0000256" key="3">
    <source>
        <dbReference type="ARBA" id="ARBA00022989"/>
    </source>
</evidence>
<evidence type="ECO:0000313" key="6">
    <source>
        <dbReference type="EMBL" id="GAH82863.1"/>
    </source>
</evidence>
<feature type="non-terminal residue" evidence="6">
    <location>
        <position position="1"/>
    </location>
</feature>
<sequence>LILFTTAASALLVFGVRGTVDWKLALVIDPPTDLMALVGGYFAHRFSGGTLKIILAALLVAAGLLMLFPVQGGTWKQKRGFGWWQRSFGQYSYTVNLWIAMPVTALTGLVAGMVGISGGSFKIR</sequence>
<evidence type="ECO:0000256" key="4">
    <source>
        <dbReference type="ARBA" id="ARBA00023136"/>
    </source>
</evidence>
<keyword evidence="4 5" id="KW-0472">Membrane</keyword>
<dbReference type="EMBL" id="BARU01038274">
    <property type="protein sequence ID" value="GAH82863.1"/>
    <property type="molecule type" value="Genomic_DNA"/>
</dbReference>
<dbReference type="Pfam" id="PF01925">
    <property type="entry name" value="TauE"/>
    <property type="match status" value="1"/>
</dbReference>
<feature type="transmembrane region" description="Helical" evidence="5">
    <location>
        <begin position="42"/>
        <end position="70"/>
    </location>
</feature>
<gene>
    <name evidence="6" type="ORF">S03H2_59517</name>
</gene>
<evidence type="ECO:0000256" key="5">
    <source>
        <dbReference type="SAM" id="Phobius"/>
    </source>
</evidence>
<evidence type="ECO:0000256" key="1">
    <source>
        <dbReference type="ARBA" id="ARBA00004141"/>
    </source>
</evidence>
<organism evidence="6">
    <name type="scientific">marine sediment metagenome</name>
    <dbReference type="NCBI Taxonomy" id="412755"/>
    <lineage>
        <taxon>unclassified sequences</taxon>
        <taxon>metagenomes</taxon>
        <taxon>ecological metagenomes</taxon>
    </lineage>
</organism>
<name>X1KLA9_9ZZZZ</name>
<keyword evidence="3 5" id="KW-1133">Transmembrane helix</keyword>
<protein>
    <submittedName>
        <fullName evidence="6">Uncharacterized protein</fullName>
    </submittedName>
</protein>
<dbReference type="AlphaFoldDB" id="X1KLA9"/>
<keyword evidence="2 5" id="KW-0812">Transmembrane</keyword>
<dbReference type="InterPro" id="IPR002781">
    <property type="entry name" value="TM_pro_TauE-like"/>
</dbReference>
<accession>X1KLA9</accession>
<comment type="caution">
    <text evidence="6">The sequence shown here is derived from an EMBL/GenBank/DDBJ whole genome shotgun (WGS) entry which is preliminary data.</text>
</comment>
<proteinExistence type="predicted"/>
<reference evidence="6" key="1">
    <citation type="journal article" date="2014" name="Front. Microbiol.">
        <title>High frequency of phylogenetically diverse reductive dehalogenase-homologous genes in deep subseafloor sedimentary metagenomes.</title>
        <authorList>
            <person name="Kawai M."/>
            <person name="Futagami T."/>
            <person name="Toyoda A."/>
            <person name="Takaki Y."/>
            <person name="Nishi S."/>
            <person name="Hori S."/>
            <person name="Arai W."/>
            <person name="Tsubouchi T."/>
            <person name="Morono Y."/>
            <person name="Uchiyama I."/>
            <person name="Ito T."/>
            <person name="Fujiyama A."/>
            <person name="Inagaki F."/>
            <person name="Takami H."/>
        </authorList>
    </citation>
    <scope>NUCLEOTIDE SEQUENCE</scope>
    <source>
        <strain evidence="6">Expedition CK06-06</strain>
    </source>
</reference>
<dbReference type="GO" id="GO:0016020">
    <property type="term" value="C:membrane"/>
    <property type="evidence" value="ECO:0007669"/>
    <property type="project" value="UniProtKB-SubCell"/>
</dbReference>
<feature type="transmembrane region" description="Helical" evidence="5">
    <location>
        <begin position="91"/>
        <end position="116"/>
    </location>
</feature>
<evidence type="ECO:0000256" key="2">
    <source>
        <dbReference type="ARBA" id="ARBA00022692"/>
    </source>
</evidence>
<comment type="subcellular location">
    <subcellularLocation>
        <location evidence="1">Membrane</location>
        <topology evidence="1">Multi-pass membrane protein</topology>
    </subcellularLocation>
</comment>